<dbReference type="Proteomes" id="UP001437256">
    <property type="component" value="Unassembled WGS sequence"/>
</dbReference>
<feature type="compositionally biased region" description="Low complexity" evidence="8">
    <location>
        <begin position="456"/>
        <end position="468"/>
    </location>
</feature>
<keyword evidence="3" id="KW-0547">Nucleotide-binding</keyword>
<feature type="compositionally biased region" description="Basic residues" evidence="8">
    <location>
        <begin position="380"/>
        <end position="389"/>
    </location>
</feature>
<feature type="domain" description="Checkpoint protein RAD24-like helical bundle" evidence="9">
    <location>
        <begin position="802"/>
        <end position="898"/>
    </location>
</feature>
<dbReference type="PANTHER" id="PTHR12172">
    <property type="entry name" value="CELL CYCLE CHECKPOINT PROTEIN RAD17"/>
    <property type="match status" value="1"/>
</dbReference>
<evidence type="ECO:0000256" key="6">
    <source>
        <dbReference type="ARBA" id="ARBA00023242"/>
    </source>
</evidence>
<feature type="compositionally biased region" description="Basic and acidic residues" evidence="8">
    <location>
        <begin position="180"/>
        <end position="191"/>
    </location>
</feature>
<evidence type="ECO:0000256" key="7">
    <source>
        <dbReference type="ARBA" id="ARBA00023306"/>
    </source>
</evidence>
<feature type="compositionally biased region" description="Polar residues" evidence="8">
    <location>
        <begin position="154"/>
        <end position="178"/>
    </location>
</feature>
<evidence type="ECO:0000256" key="5">
    <source>
        <dbReference type="ARBA" id="ARBA00022840"/>
    </source>
</evidence>
<dbReference type="PANTHER" id="PTHR12172:SF0">
    <property type="entry name" value="CELL CYCLE CHECKPOINT PROTEIN RAD17"/>
    <property type="match status" value="1"/>
</dbReference>
<reference evidence="10 11" key="1">
    <citation type="submission" date="2024-05" db="EMBL/GenBank/DDBJ databases">
        <title>A draft genome resource for the thread blight pathogen Marasmius tenuissimus strain MS-2.</title>
        <authorList>
            <person name="Yulfo-Soto G.E."/>
            <person name="Baruah I.K."/>
            <person name="Amoako-Attah I."/>
            <person name="Bukari Y."/>
            <person name="Meinhardt L.W."/>
            <person name="Bailey B.A."/>
            <person name="Cohen S.P."/>
        </authorList>
    </citation>
    <scope>NUCLEOTIDE SEQUENCE [LARGE SCALE GENOMIC DNA]</scope>
    <source>
        <strain evidence="10 11">MS-2</strain>
    </source>
</reference>
<sequence>MTESVINSQDIRQYWSTQDRVNHWVEEHNGVIFSSPNIAPSELDGEDGAPSGAASDVESSHSLPPRLMLRYPDGTEIAIPHPSSSGSPQNPSVQNLRSGKHSSSGAHSSNRSRTGSAPSRHSSKHPQSPLSDRHERERERLRSRSPEEIRILPSNHTPETGSRAATHTSHPSHQTRSRSLPRDAFQEEPVHDPMPFTNSHPHSSTSPNGAAIYPTHRAPIKLPRTPPPDPKMHLARSQPPAWHPYTNGSRMTAVPMNPHRHVHNPKHVPPSIVYAPSNHSRNQYNPPTIYSYPPNFGPDGVMYSHSVPPTRMYRNVGGTPYPSAGGAPSSVGYQPPPPPPVPPGQAYPHRSRERSEERGRASGDEGRHVHVSRGTNGSSKSKKSSKSRKSGHDRSKSLPLQDAFRPPVTSVETPPRSRSPAGSDASGSTYYVLPTRKQKVHVLRPNETPGSIRTATSSTKSPTTPISPAGTVQLDDRYSEEVDQARFQATEAESRITEQQLRPWKHKTFGSVKCVRQSATVSTKAIDIAILHEATREREGEKEKEVIDVDALEDPRGTNINTKAEDDRLWVDIYEPATEGELAVHVRKVDDVRRWLDEAFDGGPSRKLRKYRRLLALTGPAGTAKTSTVKVLSREMNFEILEWSSAANDSMGMTFVPIIIIVSDSGIRGEAGDERLASGMWRKDQDGAVDLYSVLSKDLLNSQFVTQIRFNPIAPTLLKKALQTLLNTHYSSAPKGSRKSPITSQLLDVVIESANGDIRSAIMTLQFASIRLANQVGRLSKRPEKEGRSETDVLVESITRREQSLVLFHLMGKVLYNKRKGDPPAPSASTHQPVPPHLKEHERKASRVDIDRIYADSPIDSSLFSLYIHQNYSQFTNDIDQCHGVADWLSWADSSGGETVSIIVHLPEVALFTSCSSTSGIKSTHTVFTCSPSGRCIRCLEPVERRSQRIFKPEFFDFLQKEKAAWEGVKDVRSWVIHQAIANNKDLDDWGAPLGWDMSRWTPSLIATELGAVLKTRDNQRSARLPSSHRLFSVLKFVGPGLQTSSAEHLGETDPGMEDDSLAAIAEREEAGLWNEEDDSRQNNGGWLDDDDIDEF</sequence>
<dbReference type="InterPro" id="IPR004582">
    <property type="entry name" value="Checkpoint_prot_Rad17_Rad24"/>
</dbReference>
<dbReference type="SUPFAM" id="SSF52540">
    <property type="entry name" value="P-loop containing nucleoside triphosphate hydrolases"/>
    <property type="match status" value="1"/>
</dbReference>
<keyword evidence="5" id="KW-0067">ATP-binding</keyword>
<evidence type="ECO:0000313" key="11">
    <source>
        <dbReference type="Proteomes" id="UP001437256"/>
    </source>
</evidence>
<evidence type="ECO:0000256" key="8">
    <source>
        <dbReference type="SAM" id="MobiDB-lite"/>
    </source>
</evidence>
<evidence type="ECO:0000259" key="9">
    <source>
        <dbReference type="Pfam" id="PF25812"/>
    </source>
</evidence>
<feature type="compositionally biased region" description="Polar residues" evidence="8">
    <location>
        <begin position="114"/>
        <end position="130"/>
    </location>
</feature>
<dbReference type="Pfam" id="PF03215">
    <property type="entry name" value="Rad17"/>
    <property type="match status" value="1"/>
</dbReference>
<accession>A0ABR3A186</accession>
<feature type="region of interest" description="Disordered" evidence="8">
    <location>
        <begin position="1045"/>
        <end position="1096"/>
    </location>
</feature>
<evidence type="ECO:0000313" key="10">
    <source>
        <dbReference type="EMBL" id="KAL0067111.1"/>
    </source>
</evidence>
<protein>
    <submittedName>
        <fullName evidence="10">RFC checkpoint protein Rad17</fullName>
    </submittedName>
</protein>
<feature type="compositionally biased region" description="Polar residues" evidence="8">
    <location>
        <begin position="82"/>
        <end position="96"/>
    </location>
</feature>
<organism evidence="10 11">
    <name type="scientific">Marasmius tenuissimus</name>
    <dbReference type="NCBI Taxonomy" id="585030"/>
    <lineage>
        <taxon>Eukaryota</taxon>
        <taxon>Fungi</taxon>
        <taxon>Dikarya</taxon>
        <taxon>Basidiomycota</taxon>
        <taxon>Agaricomycotina</taxon>
        <taxon>Agaricomycetes</taxon>
        <taxon>Agaricomycetidae</taxon>
        <taxon>Agaricales</taxon>
        <taxon>Marasmiineae</taxon>
        <taxon>Marasmiaceae</taxon>
        <taxon>Marasmius</taxon>
    </lineage>
</organism>
<feature type="compositionally biased region" description="Polar residues" evidence="8">
    <location>
        <begin position="196"/>
        <end position="208"/>
    </location>
</feature>
<feature type="compositionally biased region" description="Low complexity" evidence="8">
    <location>
        <begin position="101"/>
        <end position="113"/>
    </location>
</feature>
<evidence type="ECO:0000256" key="3">
    <source>
        <dbReference type="ARBA" id="ARBA00022741"/>
    </source>
</evidence>
<evidence type="ECO:0000256" key="1">
    <source>
        <dbReference type="ARBA" id="ARBA00004123"/>
    </source>
</evidence>
<dbReference type="EMBL" id="JBBXMP010000029">
    <property type="protein sequence ID" value="KAL0067111.1"/>
    <property type="molecule type" value="Genomic_DNA"/>
</dbReference>
<feature type="compositionally biased region" description="Pro residues" evidence="8">
    <location>
        <begin position="334"/>
        <end position="345"/>
    </location>
</feature>
<dbReference type="Gene3D" id="3.40.50.300">
    <property type="entry name" value="P-loop containing nucleotide triphosphate hydrolases"/>
    <property type="match status" value="1"/>
</dbReference>
<keyword evidence="11" id="KW-1185">Reference proteome</keyword>
<comment type="subcellular location">
    <subcellularLocation>
        <location evidence="1">Nucleus</location>
    </subcellularLocation>
</comment>
<feature type="region of interest" description="Disordered" evidence="8">
    <location>
        <begin position="819"/>
        <end position="843"/>
    </location>
</feature>
<keyword evidence="4" id="KW-0227">DNA damage</keyword>
<feature type="compositionally biased region" description="Basic and acidic residues" evidence="8">
    <location>
        <begin position="131"/>
        <end position="150"/>
    </location>
</feature>
<dbReference type="InterPro" id="IPR057927">
    <property type="entry name" value="RAD24-like_helical"/>
</dbReference>
<feature type="region of interest" description="Disordered" evidence="8">
    <location>
        <begin position="35"/>
        <end position="212"/>
    </location>
</feature>
<name>A0ABR3A186_9AGAR</name>
<feature type="compositionally biased region" description="Basic and acidic residues" evidence="8">
    <location>
        <begin position="353"/>
        <end position="368"/>
    </location>
</feature>
<evidence type="ECO:0000256" key="4">
    <source>
        <dbReference type="ARBA" id="ARBA00022763"/>
    </source>
</evidence>
<keyword evidence="6" id="KW-0539">Nucleus</keyword>
<gene>
    <name evidence="10" type="primary">rad17</name>
    <name evidence="10" type="ORF">AAF712_005898</name>
</gene>
<dbReference type="Pfam" id="PF25812">
    <property type="entry name" value="RAD24_helical"/>
    <property type="match status" value="1"/>
</dbReference>
<comment type="caution">
    <text evidence="10">The sequence shown here is derived from an EMBL/GenBank/DDBJ whole genome shotgun (WGS) entry which is preliminary data.</text>
</comment>
<feature type="region of interest" description="Disordered" evidence="8">
    <location>
        <begin position="314"/>
        <end position="471"/>
    </location>
</feature>
<proteinExistence type="inferred from homology"/>
<dbReference type="InterPro" id="IPR027417">
    <property type="entry name" value="P-loop_NTPase"/>
</dbReference>
<evidence type="ECO:0000256" key="2">
    <source>
        <dbReference type="ARBA" id="ARBA00006168"/>
    </source>
</evidence>
<comment type="similarity">
    <text evidence="2">Belongs to the rad17/RAD24 family.</text>
</comment>
<keyword evidence="7" id="KW-0131">Cell cycle</keyword>